<keyword evidence="2" id="KW-0812">Transmembrane</keyword>
<feature type="region of interest" description="Disordered" evidence="1">
    <location>
        <begin position="23"/>
        <end position="80"/>
    </location>
</feature>
<dbReference type="RefSeq" id="WP_191894069.1">
    <property type="nucleotide sequence ID" value="NZ_BMQD01000003.1"/>
</dbReference>
<proteinExistence type="predicted"/>
<dbReference type="Pfam" id="PF00805">
    <property type="entry name" value="Pentapeptide"/>
    <property type="match status" value="3"/>
</dbReference>
<name>A0AA37BDW3_9ACTN</name>
<reference evidence="4" key="2">
    <citation type="submission" date="2022-09" db="EMBL/GenBank/DDBJ databases">
        <authorList>
            <person name="Sun Q."/>
            <person name="Ohkuma M."/>
        </authorList>
    </citation>
    <scope>NUCLEOTIDE SEQUENCE</scope>
    <source>
        <strain evidence="4">JCM 3093</strain>
    </source>
</reference>
<feature type="compositionally biased region" description="Low complexity" evidence="1">
    <location>
        <begin position="23"/>
        <end position="38"/>
    </location>
</feature>
<dbReference type="Gene3D" id="2.160.20.80">
    <property type="entry name" value="E3 ubiquitin-protein ligase SopA"/>
    <property type="match status" value="2"/>
</dbReference>
<dbReference type="InterPro" id="IPR001646">
    <property type="entry name" value="5peptide_repeat"/>
</dbReference>
<keyword evidence="3" id="KW-0732">Signal</keyword>
<evidence type="ECO:0000313" key="5">
    <source>
        <dbReference type="Proteomes" id="UP000627984"/>
    </source>
</evidence>
<evidence type="ECO:0000256" key="2">
    <source>
        <dbReference type="SAM" id="Phobius"/>
    </source>
</evidence>
<feature type="signal peptide" evidence="3">
    <location>
        <begin position="1"/>
        <end position="26"/>
    </location>
</feature>
<protein>
    <recommendedName>
        <fullName evidence="6">Pentapeptide repeat-containing protein</fullName>
    </recommendedName>
</protein>
<dbReference type="AlphaFoldDB" id="A0AA37BDW3"/>
<keyword evidence="2" id="KW-0472">Membrane</keyword>
<dbReference type="InterPro" id="IPR051082">
    <property type="entry name" value="Pentapeptide-BTB/POZ_domain"/>
</dbReference>
<feature type="compositionally biased region" description="Low complexity" evidence="1">
    <location>
        <begin position="52"/>
        <end position="66"/>
    </location>
</feature>
<organism evidence="4 5">
    <name type="scientific">Planomonospora parontospora</name>
    <dbReference type="NCBI Taxonomy" id="58119"/>
    <lineage>
        <taxon>Bacteria</taxon>
        <taxon>Bacillati</taxon>
        <taxon>Actinomycetota</taxon>
        <taxon>Actinomycetes</taxon>
        <taxon>Streptosporangiales</taxon>
        <taxon>Streptosporangiaceae</taxon>
        <taxon>Planomonospora</taxon>
    </lineage>
</organism>
<evidence type="ECO:0008006" key="6">
    <source>
        <dbReference type="Google" id="ProtNLM"/>
    </source>
</evidence>
<dbReference type="EMBL" id="BMQD01000003">
    <property type="protein sequence ID" value="GGK56448.1"/>
    <property type="molecule type" value="Genomic_DNA"/>
</dbReference>
<evidence type="ECO:0000313" key="4">
    <source>
        <dbReference type="EMBL" id="GGK56448.1"/>
    </source>
</evidence>
<evidence type="ECO:0000256" key="3">
    <source>
        <dbReference type="SAM" id="SignalP"/>
    </source>
</evidence>
<feature type="chain" id="PRO_5041332167" description="Pentapeptide repeat-containing protein" evidence="3">
    <location>
        <begin position="27"/>
        <end position="436"/>
    </location>
</feature>
<feature type="region of interest" description="Disordered" evidence="1">
    <location>
        <begin position="276"/>
        <end position="312"/>
    </location>
</feature>
<dbReference type="SUPFAM" id="SSF141571">
    <property type="entry name" value="Pentapeptide repeat-like"/>
    <property type="match status" value="2"/>
</dbReference>
<dbReference type="Proteomes" id="UP000627984">
    <property type="component" value="Unassembled WGS sequence"/>
</dbReference>
<feature type="transmembrane region" description="Helical" evidence="2">
    <location>
        <begin position="317"/>
        <end position="341"/>
    </location>
</feature>
<comment type="caution">
    <text evidence="4">The sequence shown here is derived from an EMBL/GenBank/DDBJ whole genome shotgun (WGS) entry which is preliminary data.</text>
</comment>
<sequence>MRRSISLALTAAIVAAPGFATPPAHAAPAAPVQGQARASAGTPARPLPAGWAPAGRGSAEAASAGPCRPGQRANLRGRDFTGGAQLPSSLRCADLTGAKLDGQQLTQKDLTGAILRDASLKEANLTQATLKYADLRGANLTEADLGQVRADHADLRGAILVDAEAGQAEFPYADLSGAKLTRAELTQVEFTSAKLVGADLTESTPGQLKARKADFTRAKLREAPLTQANLRNAVFVDADLTEAEFTMAELAGADFTGATVEKASFTMADDANLEGAKGTPTGLAGLPTSFPTSLSLGGETPEDEPSTAAAPDQGGGISVGLVMVVLSAVGLAVTVVAWGVSAQRRTRRNARFTLMRRGAEEDITRLGEEIDRLDYEFQISGRGGMTADHDWRQALDAYEAAKNALVMARREQDLHLVARAVQDGRNALGRLRGRVR</sequence>
<evidence type="ECO:0000256" key="1">
    <source>
        <dbReference type="SAM" id="MobiDB-lite"/>
    </source>
</evidence>
<reference evidence="4" key="1">
    <citation type="journal article" date="2014" name="Int. J. Syst. Evol. Microbiol.">
        <title>Complete genome sequence of Corynebacterium casei LMG S-19264T (=DSM 44701T), isolated from a smear-ripened cheese.</title>
        <authorList>
            <consortium name="US DOE Joint Genome Institute (JGI-PGF)"/>
            <person name="Walter F."/>
            <person name="Albersmeier A."/>
            <person name="Kalinowski J."/>
            <person name="Ruckert C."/>
        </authorList>
    </citation>
    <scope>NUCLEOTIDE SEQUENCE</scope>
    <source>
        <strain evidence="4">JCM 3093</strain>
    </source>
</reference>
<dbReference type="PANTHER" id="PTHR14136">
    <property type="entry name" value="BTB_POZ DOMAIN-CONTAINING PROTEIN KCTD9"/>
    <property type="match status" value="1"/>
</dbReference>
<dbReference type="PANTHER" id="PTHR14136:SF17">
    <property type="entry name" value="BTB_POZ DOMAIN-CONTAINING PROTEIN KCTD9"/>
    <property type="match status" value="1"/>
</dbReference>
<accession>A0AA37BDW3</accession>
<keyword evidence="2" id="KW-1133">Transmembrane helix</keyword>
<gene>
    <name evidence="4" type="ORF">GCM10010126_15100</name>
</gene>